<dbReference type="EMBL" id="JAQQWI010000007">
    <property type="protein sequence ID" value="KAK8026434.1"/>
    <property type="molecule type" value="Genomic_DNA"/>
</dbReference>
<feature type="region of interest" description="Disordered" evidence="1">
    <location>
        <begin position="381"/>
        <end position="405"/>
    </location>
</feature>
<dbReference type="Proteomes" id="UP001396898">
    <property type="component" value="Unassembled WGS sequence"/>
</dbReference>
<evidence type="ECO:0000313" key="3">
    <source>
        <dbReference type="Proteomes" id="UP001396898"/>
    </source>
</evidence>
<gene>
    <name evidence="2" type="ORF">PG991_003490</name>
</gene>
<proteinExistence type="predicted"/>
<feature type="region of interest" description="Disordered" evidence="1">
    <location>
        <begin position="470"/>
        <end position="490"/>
    </location>
</feature>
<protein>
    <submittedName>
        <fullName evidence="2">Uncharacterized protein</fullName>
    </submittedName>
</protein>
<comment type="caution">
    <text evidence="2">The sequence shown here is derived from an EMBL/GenBank/DDBJ whole genome shotgun (WGS) entry which is preliminary data.</text>
</comment>
<evidence type="ECO:0000256" key="1">
    <source>
        <dbReference type="SAM" id="MobiDB-lite"/>
    </source>
</evidence>
<evidence type="ECO:0000313" key="2">
    <source>
        <dbReference type="EMBL" id="KAK8026434.1"/>
    </source>
</evidence>
<feature type="compositionally biased region" description="Basic and acidic residues" evidence="1">
    <location>
        <begin position="345"/>
        <end position="361"/>
    </location>
</feature>
<name>A0ABR1S3H3_9PEZI</name>
<feature type="compositionally biased region" description="Low complexity" evidence="1">
    <location>
        <begin position="381"/>
        <end position="390"/>
    </location>
</feature>
<keyword evidence="3" id="KW-1185">Reference proteome</keyword>
<accession>A0ABR1S3H3</accession>
<feature type="region of interest" description="Disordered" evidence="1">
    <location>
        <begin position="341"/>
        <end position="365"/>
    </location>
</feature>
<reference evidence="2 3" key="1">
    <citation type="submission" date="2023-01" db="EMBL/GenBank/DDBJ databases">
        <title>Analysis of 21 Apiospora genomes using comparative genomics revels a genus with tremendous synthesis potential of carbohydrate active enzymes and secondary metabolites.</title>
        <authorList>
            <person name="Sorensen T."/>
        </authorList>
    </citation>
    <scope>NUCLEOTIDE SEQUENCE [LARGE SCALE GENOMIC DNA]</scope>
    <source>
        <strain evidence="2 3">CBS 20057</strain>
    </source>
</reference>
<sequence length="490" mass="54676">MLHQIVSPKPCTDKDARGEDLLTSLIKDLPRVVERRAQGRLQRRRVGSGGRTARIAQRRRARRLDRLEALLEARDELVAEAGAGLVGLPQHLEVDADVGKIWSRRLPRPALDGLQHDQRRPRNHDEIPIRPDRLVIEVQPQSRARREQQLELLVRRDAVRVQVAPPRRVVNRQDDEAVQHVLAEHQGAVLLRHGRRSRGQRRVVLGGSARPGGPIAAEVDEPLVQLPRPVPYDGRIHRAERTRGPRRIRRRPARIKTRPDRRQAAPRKVREPHARLADVGLGQQARQNNTQHRLEGPLLGLDDVGVVGGPADLAAGDAELRDGVAEHGEVVRRQLRRLGRSARARAVEDRRQQDRPRRREGLLAGQEVQARHRLVEAQPELLDQAPLPDDAAAHGGRGDLLQGGGSHPQRAQCVVLGRLDLVFFHRATVRRVRSQAAVIGRAEAEIVLNHLEAPHDCLVDLRLGRVQDAQVDGKPGGVGPGTKMHGTPDR</sequence>
<organism evidence="2 3">
    <name type="scientific">Apiospora marii</name>
    <dbReference type="NCBI Taxonomy" id="335849"/>
    <lineage>
        <taxon>Eukaryota</taxon>
        <taxon>Fungi</taxon>
        <taxon>Dikarya</taxon>
        <taxon>Ascomycota</taxon>
        <taxon>Pezizomycotina</taxon>
        <taxon>Sordariomycetes</taxon>
        <taxon>Xylariomycetidae</taxon>
        <taxon>Amphisphaeriales</taxon>
        <taxon>Apiosporaceae</taxon>
        <taxon>Apiospora</taxon>
    </lineage>
</organism>